<name>G6AI44_9BACT</name>
<keyword evidence="1" id="KW-0732">Signal</keyword>
<dbReference type="AlphaFoldDB" id="G6AI44"/>
<dbReference type="PATRIC" id="fig|857291.3.peg.1766"/>
<organism evidence="3 4">
    <name type="scientific">Prevotella histicola F0411</name>
    <dbReference type="NCBI Taxonomy" id="857291"/>
    <lineage>
        <taxon>Bacteria</taxon>
        <taxon>Pseudomonadati</taxon>
        <taxon>Bacteroidota</taxon>
        <taxon>Bacteroidia</taxon>
        <taxon>Bacteroidales</taxon>
        <taxon>Prevotellaceae</taxon>
        <taxon>Prevotella</taxon>
    </lineage>
</organism>
<dbReference type="HOGENOM" id="CLU_570910_0_0_10"/>
<protein>
    <recommendedName>
        <fullName evidence="2">Bacteroidetes PKD-like domain-containing protein</fullName>
    </recommendedName>
</protein>
<feature type="chain" id="PRO_5003485337" description="Bacteroidetes PKD-like domain-containing protein" evidence="1">
    <location>
        <begin position="24"/>
        <end position="477"/>
    </location>
</feature>
<dbReference type="InterPro" id="IPR041696">
    <property type="entry name" value="PKD_3"/>
</dbReference>
<accession>G6AI44</accession>
<comment type="caution">
    <text evidence="3">The sequence shown here is derived from an EMBL/GenBank/DDBJ whole genome shotgun (WGS) entry which is preliminary data.</text>
</comment>
<evidence type="ECO:0000313" key="3">
    <source>
        <dbReference type="EMBL" id="EHG15693.1"/>
    </source>
</evidence>
<dbReference type="InterPro" id="IPR011047">
    <property type="entry name" value="Quinoprotein_ADH-like_sf"/>
</dbReference>
<dbReference type="EMBL" id="AFXP01000018">
    <property type="protein sequence ID" value="EHG15693.1"/>
    <property type="molecule type" value="Genomic_DNA"/>
</dbReference>
<reference evidence="3 4" key="1">
    <citation type="submission" date="2011-10" db="EMBL/GenBank/DDBJ databases">
        <title>The Genome Sequence of Prevotella histicola F0411.</title>
        <authorList>
            <consortium name="The Broad Institute Genome Sequencing Platform"/>
            <person name="Earl A."/>
            <person name="Ward D."/>
            <person name="Feldgarden M."/>
            <person name="Gevers D."/>
            <person name="Izard J."/>
            <person name="Ganesan A."/>
            <person name="Blanton J.M."/>
            <person name="Baranova O.V."/>
            <person name="Tanner A.C."/>
            <person name="Mathney J.M.J."/>
            <person name="Dewhirst F.E."/>
            <person name="Young S.K."/>
            <person name="Zeng Q."/>
            <person name="Gargeya S."/>
            <person name="Fitzgerald M."/>
            <person name="Haas B."/>
            <person name="Abouelleil A."/>
            <person name="Alvarado L."/>
            <person name="Arachchi H.M."/>
            <person name="Berlin A."/>
            <person name="Brown A."/>
            <person name="Chapman S.B."/>
            <person name="Chen Z."/>
            <person name="Dunbar C."/>
            <person name="Freedman E."/>
            <person name="Gearin G."/>
            <person name="Gellesch M."/>
            <person name="Goldberg J."/>
            <person name="Griggs A."/>
            <person name="Gujja S."/>
            <person name="Heiman D."/>
            <person name="Howarth C."/>
            <person name="Larson L."/>
            <person name="Lui A."/>
            <person name="MacDonald P.J.P."/>
            <person name="Montmayeur A."/>
            <person name="Murphy C."/>
            <person name="Neiman D."/>
            <person name="Pearson M."/>
            <person name="Priest M."/>
            <person name="Roberts A."/>
            <person name="Saif S."/>
            <person name="Shea T."/>
            <person name="Shenoy N."/>
            <person name="Sisk P."/>
            <person name="Stolte C."/>
            <person name="Sykes S."/>
            <person name="Wortman J."/>
            <person name="Nusbaum C."/>
            <person name="Birren B."/>
        </authorList>
    </citation>
    <scope>NUCLEOTIDE SEQUENCE [LARGE SCALE GENOMIC DNA]</scope>
    <source>
        <strain evidence="3 4">F0411</strain>
    </source>
</reference>
<dbReference type="SUPFAM" id="SSF50998">
    <property type="entry name" value="Quinoprotein alcohol dehydrogenase-like"/>
    <property type="match status" value="1"/>
</dbReference>
<evidence type="ECO:0000256" key="1">
    <source>
        <dbReference type="SAM" id="SignalP"/>
    </source>
</evidence>
<sequence>MIMIKKYLYLLAVSALLFSSCIKDDSTTGGNTVSEISLQTPLNSIYTLNQGDTLKINPTVLQSNGQQPLKYEWEVNHKLVSNDTKLVYPCKSSGEYTARLRISNGENIKIYEFKVNVEYAYTKGIYLLADDNSHAILSYVPTEDTQKSFHLDILAENNPNITFGEPCSMTWNKTIGSQKQDVLLIAAGNPSTLYQLDGYEMVSLFKTAVGEKVTQLEASSDNSTPKTMVITNDNLYSVALNSTTIFSQTSRFTNAVNGSVTLSNYMTPWWRDDLFYAHGDAYFDNAHGSLLAMAIENSSVPAEILKGTFTGDTLVGMGSVNKQRNMALITCQKSTGTYYFTYILPGYFSSDATKRIASNVIYRIAMPASTGISNGAIVRSARSKNIVYYTNGNNVYAHNVLANGTFPTAPLFSVGNSTENIVDMVFSDDDNLIYIATNDSSNAMQGSLYCYDTQTNALRWSKQHITKKIVKALYRNK</sequence>
<keyword evidence="4" id="KW-1185">Reference proteome</keyword>
<dbReference type="STRING" id="857291.HMPREF9138_01771"/>
<gene>
    <name evidence="3" type="ORF">HMPREF9138_01771</name>
</gene>
<dbReference type="Proteomes" id="UP000004597">
    <property type="component" value="Unassembled WGS sequence"/>
</dbReference>
<evidence type="ECO:0000313" key="4">
    <source>
        <dbReference type="Proteomes" id="UP000004597"/>
    </source>
</evidence>
<evidence type="ECO:0000259" key="2">
    <source>
        <dbReference type="Pfam" id="PF16820"/>
    </source>
</evidence>
<proteinExistence type="predicted"/>
<feature type="domain" description="Bacteroidetes PKD-like" evidence="2">
    <location>
        <begin position="36"/>
        <end position="104"/>
    </location>
</feature>
<feature type="signal peptide" evidence="1">
    <location>
        <begin position="1"/>
        <end position="23"/>
    </location>
</feature>
<dbReference type="Pfam" id="PF16820">
    <property type="entry name" value="PKD_3"/>
    <property type="match status" value="1"/>
</dbReference>
<dbReference type="PROSITE" id="PS51257">
    <property type="entry name" value="PROKAR_LIPOPROTEIN"/>
    <property type="match status" value="1"/>
</dbReference>